<comment type="caution">
    <text evidence="1">The sequence shown here is derived from an EMBL/GenBank/DDBJ whole genome shotgun (WGS) entry which is preliminary data.</text>
</comment>
<evidence type="ECO:0000313" key="2">
    <source>
        <dbReference type="Proteomes" id="UP000826271"/>
    </source>
</evidence>
<evidence type="ECO:0000313" key="1">
    <source>
        <dbReference type="EMBL" id="KAG8387562.1"/>
    </source>
</evidence>
<dbReference type="EMBL" id="WHWC01000002">
    <property type="protein sequence ID" value="KAG8387562.1"/>
    <property type="molecule type" value="Genomic_DNA"/>
</dbReference>
<sequence>MFNGSDTAMQIFRWNIRIQTRSRTDYIHKWGALVEGYEFSSTKIPSCYLGLGLQFFWLLFAVKQFTESDFFPLIAILRFTKSSIFLHFQIGNQCGTLKSWRLLNSFTNLCLKNDAGTNLVILLIIFLECWIQAAEMIKVIDHLRLKQLLLSSLLTPASDKITKSRPKLVITIDKPGNADLQPGNADLQHTNLRIMKTQKHRGISFSHCK</sequence>
<dbReference type="Proteomes" id="UP000826271">
    <property type="component" value="Unassembled WGS sequence"/>
</dbReference>
<reference evidence="1" key="1">
    <citation type="submission" date="2019-10" db="EMBL/GenBank/DDBJ databases">
        <authorList>
            <person name="Zhang R."/>
            <person name="Pan Y."/>
            <person name="Wang J."/>
            <person name="Ma R."/>
            <person name="Yu S."/>
        </authorList>
    </citation>
    <scope>NUCLEOTIDE SEQUENCE</scope>
    <source>
        <strain evidence="1">LA-IB0</strain>
        <tissue evidence="1">Leaf</tissue>
    </source>
</reference>
<dbReference type="AlphaFoldDB" id="A0AAV6Y536"/>
<organism evidence="1 2">
    <name type="scientific">Buddleja alternifolia</name>
    <dbReference type="NCBI Taxonomy" id="168488"/>
    <lineage>
        <taxon>Eukaryota</taxon>
        <taxon>Viridiplantae</taxon>
        <taxon>Streptophyta</taxon>
        <taxon>Embryophyta</taxon>
        <taxon>Tracheophyta</taxon>
        <taxon>Spermatophyta</taxon>
        <taxon>Magnoliopsida</taxon>
        <taxon>eudicotyledons</taxon>
        <taxon>Gunneridae</taxon>
        <taxon>Pentapetalae</taxon>
        <taxon>asterids</taxon>
        <taxon>lamiids</taxon>
        <taxon>Lamiales</taxon>
        <taxon>Scrophulariaceae</taxon>
        <taxon>Buddlejeae</taxon>
        <taxon>Buddleja</taxon>
    </lineage>
</organism>
<protein>
    <submittedName>
        <fullName evidence="1">Uncharacterized protein</fullName>
    </submittedName>
</protein>
<proteinExistence type="predicted"/>
<name>A0AAV6Y536_9LAMI</name>
<keyword evidence="2" id="KW-1185">Reference proteome</keyword>
<gene>
    <name evidence="1" type="ORF">BUALT_Bualt02G0034300</name>
</gene>
<accession>A0AAV6Y536</accession>